<protein>
    <submittedName>
        <fullName evidence="1">Uncharacterized protein</fullName>
    </submittedName>
</protein>
<dbReference type="RefSeq" id="WP_208008751.1">
    <property type="nucleotide sequence ID" value="NZ_CP071796.1"/>
</dbReference>
<dbReference type="Proteomes" id="UP000663903">
    <property type="component" value="Chromosome"/>
</dbReference>
<accession>A0A975CK98</accession>
<dbReference type="AlphaFoldDB" id="A0A975CK98"/>
<gene>
    <name evidence="1" type="ORF">J1M35_18445</name>
</gene>
<evidence type="ECO:0000313" key="2">
    <source>
        <dbReference type="Proteomes" id="UP000663903"/>
    </source>
</evidence>
<evidence type="ECO:0000313" key="1">
    <source>
        <dbReference type="EMBL" id="QTD44998.1"/>
    </source>
</evidence>
<dbReference type="KEGG" id="otd:J1M35_18445"/>
<keyword evidence="2" id="KW-1185">Reference proteome</keyword>
<sequence>MNDITLFPADIAEMSVSQLAQLPGAQLCQVDTELDKAIAWLKSARTKVDAALEQRFGEQARTTLRDSGRDFGTAHIQADGLKVKFELPKKVSWDQPKLKAIAERIVASGEAVDSYLDVKLAVPESRFTNWPPTLQQQFADARTVEPGKPSYSISLNHEVSA</sequence>
<name>A0A975CK98_9BURK</name>
<dbReference type="EMBL" id="CP071796">
    <property type="protein sequence ID" value="QTD44998.1"/>
    <property type="molecule type" value="Genomic_DNA"/>
</dbReference>
<proteinExistence type="predicted"/>
<organism evidence="1 2">
    <name type="scientific">Ottowia testudinis</name>
    <dbReference type="NCBI Taxonomy" id="2816950"/>
    <lineage>
        <taxon>Bacteria</taxon>
        <taxon>Pseudomonadati</taxon>
        <taxon>Pseudomonadota</taxon>
        <taxon>Betaproteobacteria</taxon>
        <taxon>Burkholderiales</taxon>
        <taxon>Comamonadaceae</taxon>
        <taxon>Ottowia</taxon>
    </lineage>
</organism>
<reference evidence="1" key="1">
    <citation type="submission" date="2021-03" db="EMBL/GenBank/DDBJ databases">
        <title>Ottowia sp. 27C isolated from the cloaca of a Giant Asian pond turtle (Heosemys grandis).</title>
        <authorList>
            <person name="Spergser J."/>
            <person name="Busse H.-J."/>
        </authorList>
    </citation>
    <scope>NUCLEOTIDE SEQUENCE</scope>
    <source>
        <strain evidence="1">27C</strain>
    </source>
</reference>